<comment type="caution">
    <text evidence="3">The sequence shown here is derived from an EMBL/GenBank/DDBJ whole genome shotgun (WGS) entry which is preliminary data.</text>
</comment>
<dbReference type="InterPro" id="IPR004312">
    <property type="entry name" value="ATHILA_Orf1_C"/>
</dbReference>
<reference evidence="3" key="1">
    <citation type="submission" date="2022-07" db="EMBL/GenBank/DDBJ databases">
        <authorList>
            <person name="Macas J."/>
            <person name="Novak P."/>
            <person name="Neumann P."/>
        </authorList>
    </citation>
    <scope>NUCLEOTIDE SEQUENCE</scope>
</reference>
<organism evidence="3 4">
    <name type="scientific">Cuscuta europaea</name>
    <name type="common">European dodder</name>
    <dbReference type="NCBI Taxonomy" id="41803"/>
    <lineage>
        <taxon>Eukaryota</taxon>
        <taxon>Viridiplantae</taxon>
        <taxon>Streptophyta</taxon>
        <taxon>Embryophyta</taxon>
        <taxon>Tracheophyta</taxon>
        <taxon>Spermatophyta</taxon>
        <taxon>Magnoliopsida</taxon>
        <taxon>eudicotyledons</taxon>
        <taxon>Gunneridae</taxon>
        <taxon>Pentapetalae</taxon>
        <taxon>asterids</taxon>
        <taxon>lamiids</taxon>
        <taxon>Solanales</taxon>
        <taxon>Convolvulaceae</taxon>
        <taxon>Cuscuteae</taxon>
        <taxon>Cuscuta</taxon>
        <taxon>Cuscuta subgen. Cuscuta</taxon>
    </lineage>
</organism>
<evidence type="ECO:0000313" key="3">
    <source>
        <dbReference type="EMBL" id="CAH9119538.1"/>
    </source>
</evidence>
<evidence type="ECO:0000259" key="2">
    <source>
        <dbReference type="Pfam" id="PF03078"/>
    </source>
</evidence>
<sequence length="256" mass="29372">MAPKRDRAESSTARGPIPGFEDVRFGPGNQRQRFLAQIKRQVIPSKFLCHDALTALGLLKKMRNLFHELDMNLIFDMKYNCNERVIYEFLSSDKFFEREEGEEFNNDTLTFRLFNNEYTITRHEFAQHFGIPVAHERGITENTIDGHTLWAKMTGELNVSASKLSISHVQHPILQLFLKVLANCLLGRPNNHHTRMGDVAILTLSLFQIPVPFNLFNLMWDHLEKTCNKTGKIVVEGGGGSLCIWPPNSAMWIMNQ</sequence>
<dbReference type="EMBL" id="CAMAPE010000080">
    <property type="protein sequence ID" value="CAH9119538.1"/>
    <property type="molecule type" value="Genomic_DNA"/>
</dbReference>
<feature type="domain" description="Arabidopsis retrotransposon Orf1 C-terminal" evidence="2">
    <location>
        <begin position="43"/>
        <end position="209"/>
    </location>
</feature>
<evidence type="ECO:0000256" key="1">
    <source>
        <dbReference type="SAM" id="MobiDB-lite"/>
    </source>
</evidence>
<accession>A0A9P0ZY95</accession>
<protein>
    <recommendedName>
        <fullName evidence="2">Arabidopsis retrotransposon Orf1 C-terminal domain-containing protein</fullName>
    </recommendedName>
</protein>
<dbReference type="AlphaFoldDB" id="A0A9P0ZY95"/>
<dbReference type="Proteomes" id="UP001152484">
    <property type="component" value="Unassembled WGS sequence"/>
</dbReference>
<proteinExistence type="predicted"/>
<dbReference type="OrthoDB" id="1316343at2759"/>
<gene>
    <name evidence="3" type="ORF">CEURO_LOCUS22337</name>
</gene>
<name>A0A9P0ZY95_CUSEU</name>
<dbReference type="Pfam" id="PF03078">
    <property type="entry name" value="ATHILA"/>
    <property type="match status" value="1"/>
</dbReference>
<keyword evidence="4" id="KW-1185">Reference proteome</keyword>
<evidence type="ECO:0000313" key="4">
    <source>
        <dbReference type="Proteomes" id="UP001152484"/>
    </source>
</evidence>
<feature type="region of interest" description="Disordered" evidence="1">
    <location>
        <begin position="1"/>
        <end position="20"/>
    </location>
</feature>